<dbReference type="InterPro" id="IPR016187">
    <property type="entry name" value="CTDL_fold"/>
</dbReference>
<dbReference type="InterPro" id="IPR050111">
    <property type="entry name" value="C-type_lectin/snaclec_domain"/>
</dbReference>
<proteinExistence type="predicted"/>
<dbReference type="InterPro" id="IPR016186">
    <property type="entry name" value="C-type_lectin-like/link_sf"/>
</dbReference>
<dbReference type="RefSeq" id="XP_034107100.1">
    <property type="nucleotide sequence ID" value="XM_034251209.2"/>
</dbReference>
<dbReference type="AlphaFoldDB" id="A0A6P8X747"/>
<feature type="chain" id="PRO_5027670845" evidence="1">
    <location>
        <begin position="22"/>
        <end position="154"/>
    </location>
</feature>
<evidence type="ECO:0000313" key="3">
    <source>
        <dbReference type="Proteomes" id="UP000515160"/>
    </source>
</evidence>
<dbReference type="GeneID" id="117569869"/>
<name>A0A6P8X747_DROAB</name>
<dbReference type="Proteomes" id="UP000515160">
    <property type="component" value="Chromosome 3"/>
</dbReference>
<dbReference type="Gene3D" id="3.10.100.10">
    <property type="entry name" value="Mannose-Binding Protein A, subunit A"/>
    <property type="match status" value="1"/>
</dbReference>
<gene>
    <name evidence="4" type="primary">LOC117569869</name>
</gene>
<dbReference type="OrthoDB" id="7950296at2759"/>
<protein>
    <submittedName>
        <fullName evidence="4">C-type lectin 37Db-like</fullName>
    </submittedName>
</protein>
<evidence type="ECO:0000259" key="2">
    <source>
        <dbReference type="PROSITE" id="PS50041"/>
    </source>
</evidence>
<evidence type="ECO:0000256" key="1">
    <source>
        <dbReference type="SAM" id="SignalP"/>
    </source>
</evidence>
<dbReference type="Pfam" id="PF00059">
    <property type="entry name" value="Lectin_C"/>
    <property type="match status" value="1"/>
</dbReference>
<keyword evidence="3" id="KW-1185">Reference proteome</keyword>
<sequence length="154" mass="17841">MNKLFFGVLVSILVVYGSVDCRVVGSPYQLIGSKYYYIERSEEVTWFGALHKCQAIGGHLLSIKNQTEFDAIKSKLEVEKDYWIDINDLTKEGEFLSVVTGRNATYFNWHEDEPNNGGDDENCGELWYVNDEHLMNDDYCLEKEFFICEPKDQI</sequence>
<dbReference type="SMART" id="SM00034">
    <property type="entry name" value="CLECT"/>
    <property type="match status" value="1"/>
</dbReference>
<keyword evidence="1" id="KW-0732">Signal</keyword>
<feature type="domain" description="C-type lectin" evidence="2">
    <location>
        <begin position="31"/>
        <end position="149"/>
    </location>
</feature>
<evidence type="ECO:0000313" key="4">
    <source>
        <dbReference type="RefSeq" id="XP_034107100.1"/>
    </source>
</evidence>
<reference evidence="4" key="1">
    <citation type="submission" date="2025-08" db="UniProtKB">
        <authorList>
            <consortium name="RefSeq"/>
        </authorList>
    </citation>
    <scope>IDENTIFICATION</scope>
    <source>
        <strain evidence="4">15112-1751.03</strain>
        <tissue evidence="4">Whole Adult</tissue>
    </source>
</reference>
<dbReference type="InterPro" id="IPR001304">
    <property type="entry name" value="C-type_lectin-like"/>
</dbReference>
<organism evidence="3 4">
    <name type="scientific">Drosophila albomicans</name>
    <name type="common">Fruit fly</name>
    <dbReference type="NCBI Taxonomy" id="7291"/>
    <lineage>
        <taxon>Eukaryota</taxon>
        <taxon>Metazoa</taxon>
        <taxon>Ecdysozoa</taxon>
        <taxon>Arthropoda</taxon>
        <taxon>Hexapoda</taxon>
        <taxon>Insecta</taxon>
        <taxon>Pterygota</taxon>
        <taxon>Neoptera</taxon>
        <taxon>Endopterygota</taxon>
        <taxon>Diptera</taxon>
        <taxon>Brachycera</taxon>
        <taxon>Muscomorpha</taxon>
        <taxon>Ephydroidea</taxon>
        <taxon>Drosophilidae</taxon>
        <taxon>Drosophila</taxon>
    </lineage>
</organism>
<dbReference type="SUPFAM" id="SSF56436">
    <property type="entry name" value="C-type lectin-like"/>
    <property type="match status" value="1"/>
</dbReference>
<dbReference type="PANTHER" id="PTHR22803">
    <property type="entry name" value="MANNOSE, PHOSPHOLIPASE, LECTIN RECEPTOR RELATED"/>
    <property type="match status" value="1"/>
</dbReference>
<dbReference type="CDD" id="cd00037">
    <property type="entry name" value="CLECT"/>
    <property type="match status" value="1"/>
</dbReference>
<accession>A0A6P8X747</accession>
<dbReference type="PROSITE" id="PS50041">
    <property type="entry name" value="C_TYPE_LECTIN_2"/>
    <property type="match status" value="1"/>
</dbReference>
<feature type="signal peptide" evidence="1">
    <location>
        <begin position="1"/>
        <end position="21"/>
    </location>
</feature>